<organism evidence="6 7">
    <name type="scientific">Anaerosalibacter bizertensis</name>
    <dbReference type="NCBI Taxonomy" id="932217"/>
    <lineage>
        <taxon>Bacteria</taxon>
        <taxon>Bacillati</taxon>
        <taxon>Bacillota</taxon>
        <taxon>Tissierellia</taxon>
        <taxon>Tissierellales</taxon>
        <taxon>Sporanaerobacteraceae</taxon>
        <taxon>Anaerosalibacter</taxon>
    </lineage>
</organism>
<dbReference type="Proteomes" id="UP001108123">
    <property type="component" value="Unassembled WGS sequence"/>
</dbReference>
<evidence type="ECO:0000256" key="3">
    <source>
        <dbReference type="ARBA" id="ARBA00022840"/>
    </source>
</evidence>
<dbReference type="InterPro" id="IPR009194">
    <property type="entry name" value="AdoTrfase_EutT"/>
</dbReference>
<gene>
    <name evidence="6" type="ORF">FYJ27_11555</name>
    <name evidence="5" type="ORF">L0P62_08700</name>
</gene>
<dbReference type="GO" id="GO:0005524">
    <property type="term" value="F:ATP binding"/>
    <property type="evidence" value="ECO:0007669"/>
    <property type="project" value="UniProtKB-KW"/>
</dbReference>
<dbReference type="GO" id="GO:0008817">
    <property type="term" value="F:corrinoid adenosyltransferase activity"/>
    <property type="evidence" value="ECO:0007669"/>
    <property type="project" value="InterPro"/>
</dbReference>
<evidence type="ECO:0000313" key="5">
    <source>
        <dbReference type="EMBL" id="MCG4565527.1"/>
    </source>
</evidence>
<dbReference type="AlphaFoldDB" id="A0A844FKH0"/>
<dbReference type="GO" id="GO:0009236">
    <property type="term" value="P:cobalamin biosynthetic process"/>
    <property type="evidence" value="ECO:0007669"/>
    <property type="project" value="InterPro"/>
</dbReference>
<name>A0A844FKH0_9FIRM</name>
<keyword evidence="3" id="KW-0067">ATP-binding</keyword>
<dbReference type="GO" id="GO:0006580">
    <property type="term" value="P:ethanolamine metabolic process"/>
    <property type="evidence" value="ECO:0007669"/>
    <property type="project" value="InterPro"/>
</dbReference>
<keyword evidence="1 6" id="KW-0808">Transferase</keyword>
<keyword evidence="8" id="KW-1185">Reference proteome</keyword>
<dbReference type="Gene3D" id="1.20.1200.10">
    <property type="entry name" value="Cobalamin adenosyltransferase-like"/>
    <property type="match status" value="1"/>
</dbReference>
<dbReference type="Proteomes" id="UP000462760">
    <property type="component" value="Unassembled WGS sequence"/>
</dbReference>
<dbReference type="EMBL" id="JAKNID010000036">
    <property type="protein sequence ID" value="MCG4565527.1"/>
    <property type="molecule type" value="Genomic_DNA"/>
</dbReference>
<dbReference type="PIRSF" id="PIRSF012294">
    <property type="entry name" value="ATR_EutT"/>
    <property type="match status" value="1"/>
</dbReference>
<dbReference type="InterPro" id="IPR036451">
    <property type="entry name" value="CblAdoTrfase-like_sf"/>
</dbReference>
<evidence type="ECO:0000256" key="1">
    <source>
        <dbReference type="ARBA" id="ARBA00022679"/>
    </source>
</evidence>
<comment type="caution">
    <text evidence="6">The sequence shown here is derived from an EMBL/GenBank/DDBJ whole genome shotgun (WGS) entry which is preliminary data.</text>
</comment>
<evidence type="ECO:0000313" key="6">
    <source>
        <dbReference type="EMBL" id="MSS44335.1"/>
    </source>
</evidence>
<sequence length="257" mass="30374">MRVLTEEALRVEFKKDIPEKYIVNEDLIVTPAARQYLKEKNVEFIVKRENTEKEDECKEDEFEFKEIRIPEGKITPKYISYYSGGAFEQKPEYMTHLFGNKLVYKDDPRIIFRGKLDSLQSEILELQHLSYVKDVEKLSMELQEVLEYVREILRCEVLSEEYSREKLFGLTEGELRDMSHFPKKYFGVGHILPHYKMDEIMLKLNSLRSSSREVELAAVKAFKKENGIERVDIIKALNRLSSGIYILMCKYKAGEYR</sequence>
<proteinExistence type="predicted"/>
<dbReference type="Pfam" id="PF01923">
    <property type="entry name" value="Cob_adeno_trans"/>
    <property type="match status" value="1"/>
</dbReference>
<evidence type="ECO:0000313" key="7">
    <source>
        <dbReference type="Proteomes" id="UP000462760"/>
    </source>
</evidence>
<dbReference type="EMBL" id="VULR01000022">
    <property type="protein sequence ID" value="MSS44335.1"/>
    <property type="molecule type" value="Genomic_DNA"/>
</dbReference>
<dbReference type="OrthoDB" id="306726at2"/>
<evidence type="ECO:0000259" key="4">
    <source>
        <dbReference type="Pfam" id="PF01923"/>
    </source>
</evidence>
<dbReference type="RefSeq" id="WP_154485005.1">
    <property type="nucleotide sequence ID" value="NZ_JAHLOA010000005.1"/>
</dbReference>
<protein>
    <submittedName>
        <fullName evidence="6">Cobalamin adenosyltransferase</fullName>
    </submittedName>
</protein>
<dbReference type="SUPFAM" id="SSF89028">
    <property type="entry name" value="Cobalamin adenosyltransferase-like"/>
    <property type="match status" value="1"/>
</dbReference>
<accession>A0A844FKH0</accession>
<dbReference type="InterPro" id="IPR016030">
    <property type="entry name" value="CblAdoTrfase-like"/>
</dbReference>
<evidence type="ECO:0000313" key="8">
    <source>
        <dbReference type="Proteomes" id="UP001108123"/>
    </source>
</evidence>
<evidence type="ECO:0000256" key="2">
    <source>
        <dbReference type="ARBA" id="ARBA00022741"/>
    </source>
</evidence>
<reference evidence="5" key="2">
    <citation type="submission" date="2022-01" db="EMBL/GenBank/DDBJ databases">
        <title>Collection of gut derived symbiotic bacterial strains cultured from healthy donors.</title>
        <authorList>
            <person name="Lin H."/>
            <person name="Kohout C."/>
            <person name="Waligurski E."/>
            <person name="Pamer E.G."/>
        </authorList>
    </citation>
    <scope>NUCLEOTIDE SEQUENCE</scope>
    <source>
        <strain evidence="5">MSK.14.39</strain>
    </source>
</reference>
<feature type="domain" description="Cobalamin adenosyltransferase-like" evidence="4">
    <location>
        <begin position="92"/>
        <end position="250"/>
    </location>
</feature>
<keyword evidence="2" id="KW-0547">Nucleotide-binding</keyword>
<reference evidence="6 7" key="1">
    <citation type="submission" date="2019-08" db="EMBL/GenBank/DDBJ databases">
        <title>In-depth cultivation of the pig gut microbiome towards novel bacterial diversity and tailored functional studies.</title>
        <authorList>
            <person name="Wylensek D."/>
            <person name="Hitch T.C.A."/>
            <person name="Clavel T."/>
        </authorList>
    </citation>
    <scope>NUCLEOTIDE SEQUENCE [LARGE SCALE GENOMIC DNA]</scope>
    <source>
        <strain evidence="6 7">Med78-601-WT-4W-RMD-3</strain>
    </source>
</reference>